<dbReference type="Proteomes" id="UP000009223">
    <property type="component" value="Chromosome"/>
</dbReference>
<reference evidence="1 2" key="2">
    <citation type="journal article" date="2011" name="ISME J.">
        <title>RNA-seq reveals cooperative metabolic interactions between two termite-gut spirochete species in co-culture.</title>
        <authorList>
            <person name="Rosenthal A.Z."/>
            <person name="Matson E.G."/>
            <person name="Eldar A."/>
            <person name="Leadbetter J.R."/>
        </authorList>
    </citation>
    <scope>NUCLEOTIDE SEQUENCE [LARGE SCALE GENOMIC DNA]</scope>
    <source>
        <strain evidence="2">ATCC BAA-887 / DSM 12427 / ZAS-2</strain>
    </source>
</reference>
<dbReference type="STRING" id="545694.TREPR_1507"/>
<dbReference type="HOGENOM" id="CLU_3012992_0_0_12"/>
<accession>F5YPJ0</accession>
<gene>
    <name evidence="1" type="ordered locus">TREPR_1507</name>
</gene>
<evidence type="ECO:0000313" key="1">
    <source>
        <dbReference type="EMBL" id="AEF85629.1"/>
    </source>
</evidence>
<name>F5YPJ0_TREPZ</name>
<sequence>MDIVINPRGNGACPLCDRNGTCRVQGTLFKAMEEFSAQDNPMEVVVYSCPQFQEKL</sequence>
<reference evidence="2" key="1">
    <citation type="submission" date="2009-12" db="EMBL/GenBank/DDBJ databases">
        <title>Complete sequence of Treponema primitia strain ZAS-2.</title>
        <authorList>
            <person name="Tetu S.G."/>
            <person name="Matson E."/>
            <person name="Ren Q."/>
            <person name="Seshadri R."/>
            <person name="Elbourne L."/>
            <person name="Hassan K.A."/>
            <person name="Durkin A."/>
            <person name="Radune D."/>
            <person name="Mohamoud Y."/>
            <person name="Shay R."/>
            <person name="Jin S."/>
            <person name="Zhang X."/>
            <person name="Lucey K."/>
            <person name="Ballor N.R."/>
            <person name="Ottesen E."/>
            <person name="Rosenthal R."/>
            <person name="Allen A."/>
            <person name="Leadbetter J.R."/>
            <person name="Paulsen I.T."/>
        </authorList>
    </citation>
    <scope>NUCLEOTIDE SEQUENCE [LARGE SCALE GENOMIC DNA]</scope>
    <source>
        <strain evidence="2">ATCC BAA-887 / DSM 12427 / ZAS-2</strain>
    </source>
</reference>
<protein>
    <submittedName>
        <fullName evidence="1">Uncharacterized protein</fullName>
    </submittedName>
</protein>
<dbReference type="KEGG" id="tpi:TREPR_1507"/>
<dbReference type="AlphaFoldDB" id="F5YPJ0"/>
<keyword evidence="2" id="KW-1185">Reference proteome</keyword>
<proteinExistence type="predicted"/>
<dbReference type="EMBL" id="CP001843">
    <property type="protein sequence ID" value="AEF85629.1"/>
    <property type="molecule type" value="Genomic_DNA"/>
</dbReference>
<organism evidence="1 2">
    <name type="scientific">Treponema primitia (strain ATCC BAA-887 / DSM 12427 / ZAS-2)</name>
    <dbReference type="NCBI Taxonomy" id="545694"/>
    <lineage>
        <taxon>Bacteria</taxon>
        <taxon>Pseudomonadati</taxon>
        <taxon>Spirochaetota</taxon>
        <taxon>Spirochaetia</taxon>
        <taxon>Spirochaetales</taxon>
        <taxon>Treponemataceae</taxon>
        <taxon>Treponema</taxon>
    </lineage>
</organism>
<dbReference type="eggNOG" id="ENOG502ZX5F">
    <property type="taxonomic scope" value="Bacteria"/>
</dbReference>
<evidence type="ECO:0000313" key="2">
    <source>
        <dbReference type="Proteomes" id="UP000009223"/>
    </source>
</evidence>